<sequence length="264" mass="27954">MATLVLQVAGSVLGAAVGGPFGAMIGRSLGAIAGASLDQSLFGGSGGGTRIVEGPRLKEIDGLASTEGAPIPRVYGRARLGGQLIWATRFEEEVTTTVTRTKSGGKGGQKAQKTYETTYSYHANLAVAICEGPIAFVRRIWADGREVDFTSVSLRIHRGFENQEPDPLIAAKEAGAAPAYRGTAYVVLERFPLADYGNRVPQFSFEVVRAVPGLGEMIRAVTLIPGASEFIYQPTLVNQCSPARSFAPSGAIFCTLALRHLRPV</sequence>
<comment type="caution">
    <text evidence="1">The sequence shown here is derived from an EMBL/GenBank/DDBJ whole genome shotgun (WGS) entry which is preliminary data.</text>
</comment>
<evidence type="ECO:0008006" key="3">
    <source>
        <dbReference type="Google" id="ProtNLM"/>
    </source>
</evidence>
<dbReference type="EMBL" id="JBHSLV010000019">
    <property type="protein sequence ID" value="MFC5393089.1"/>
    <property type="molecule type" value="Genomic_DNA"/>
</dbReference>
<keyword evidence="2" id="KW-1185">Reference proteome</keyword>
<organism evidence="1 2">
    <name type="scientific">Bosea vestrisii</name>
    <dbReference type="NCBI Taxonomy" id="151416"/>
    <lineage>
        <taxon>Bacteria</taxon>
        <taxon>Pseudomonadati</taxon>
        <taxon>Pseudomonadota</taxon>
        <taxon>Alphaproteobacteria</taxon>
        <taxon>Hyphomicrobiales</taxon>
        <taxon>Boseaceae</taxon>
        <taxon>Bosea</taxon>
    </lineage>
</organism>
<accession>A0ABW0HAE8</accession>
<evidence type="ECO:0000313" key="2">
    <source>
        <dbReference type="Proteomes" id="UP001596104"/>
    </source>
</evidence>
<dbReference type="Proteomes" id="UP001596104">
    <property type="component" value="Unassembled WGS sequence"/>
</dbReference>
<gene>
    <name evidence="1" type="ORF">ACFPPC_10640</name>
</gene>
<proteinExistence type="predicted"/>
<evidence type="ECO:0000313" key="1">
    <source>
        <dbReference type="EMBL" id="MFC5393089.1"/>
    </source>
</evidence>
<reference evidence="2" key="1">
    <citation type="journal article" date="2019" name="Int. J. Syst. Evol. Microbiol.">
        <title>The Global Catalogue of Microorganisms (GCM) 10K type strain sequencing project: providing services to taxonomists for standard genome sequencing and annotation.</title>
        <authorList>
            <consortium name="The Broad Institute Genomics Platform"/>
            <consortium name="The Broad Institute Genome Sequencing Center for Infectious Disease"/>
            <person name="Wu L."/>
            <person name="Ma J."/>
        </authorList>
    </citation>
    <scope>NUCLEOTIDE SEQUENCE [LARGE SCALE GENOMIC DNA]</scope>
    <source>
        <strain evidence="2">CGMCC 1.16326</strain>
    </source>
</reference>
<name>A0ABW0HAE8_9HYPH</name>
<protein>
    <recommendedName>
        <fullName evidence="3">Tail protein</fullName>
    </recommendedName>
</protein>